<keyword evidence="3" id="KW-1185">Reference proteome</keyword>
<dbReference type="HOGENOM" id="CLU_1816563_0_0_1"/>
<feature type="region of interest" description="Disordered" evidence="1">
    <location>
        <begin position="1"/>
        <end position="21"/>
    </location>
</feature>
<protein>
    <submittedName>
        <fullName evidence="2">Unplaced genomic scaffold scaffold_69, whole genome shotgun sequence</fullName>
    </submittedName>
</protein>
<proteinExistence type="predicted"/>
<reference evidence="2 3" key="1">
    <citation type="submission" date="2014-04" db="EMBL/GenBank/DDBJ databases">
        <authorList>
            <consortium name="DOE Joint Genome Institute"/>
            <person name="Kuo A."/>
            <person name="Kohler A."/>
            <person name="Costa M.D."/>
            <person name="Nagy L.G."/>
            <person name="Floudas D."/>
            <person name="Copeland A."/>
            <person name="Barry K.W."/>
            <person name="Cichocki N."/>
            <person name="Veneault-Fourrey C."/>
            <person name="LaButti K."/>
            <person name="Lindquist E.A."/>
            <person name="Lipzen A."/>
            <person name="Lundell T."/>
            <person name="Morin E."/>
            <person name="Murat C."/>
            <person name="Sun H."/>
            <person name="Tunlid A."/>
            <person name="Henrissat B."/>
            <person name="Grigoriev I.V."/>
            <person name="Hibbett D.S."/>
            <person name="Martin F."/>
            <person name="Nordberg H.P."/>
            <person name="Cantor M.N."/>
            <person name="Hua S.X."/>
        </authorList>
    </citation>
    <scope>NUCLEOTIDE SEQUENCE [LARGE SCALE GENOMIC DNA]</scope>
    <source>
        <strain evidence="2 3">441</strain>
    </source>
</reference>
<dbReference type="Proteomes" id="UP000054018">
    <property type="component" value="Unassembled WGS sequence"/>
</dbReference>
<reference evidence="3" key="2">
    <citation type="submission" date="2015-01" db="EMBL/GenBank/DDBJ databases">
        <title>Evolutionary Origins and Diversification of the Mycorrhizal Mutualists.</title>
        <authorList>
            <consortium name="DOE Joint Genome Institute"/>
            <consortium name="Mycorrhizal Genomics Consortium"/>
            <person name="Kohler A."/>
            <person name="Kuo A."/>
            <person name="Nagy L.G."/>
            <person name="Floudas D."/>
            <person name="Copeland A."/>
            <person name="Barry K.W."/>
            <person name="Cichocki N."/>
            <person name="Veneault-Fourrey C."/>
            <person name="LaButti K."/>
            <person name="Lindquist E.A."/>
            <person name="Lipzen A."/>
            <person name="Lundell T."/>
            <person name="Morin E."/>
            <person name="Murat C."/>
            <person name="Riley R."/>
            <person name="Ohm R."/>
            <person name="Sun H."/>
            <person name="Tunlid A."/>
            <person name="Henrissat B."/>
            <person name="Grigoriev I.V."/>
            <person name="Hibbett D.S."/>
            <person name="Martin F."/>
        </authorList>
    </citation>
    <scope>NUCLEOTIDE SEQUENCE [LARGE SCALE GENOMIC DNA]</scope>
    <source>
        <strain evidence="3">441</strain>
    </source>
</reference>
<organism evidence="2 3">
    <name type="scientific">Pisolithus microcarpus 441</name>
    <dbReference type="NCBI Taxonomy" id="765257"/>
    <lineage>
        <taxon>Eukaryota</taxon>
        <taxon>Fungi</taxon>
        <taxon>Dikarya</taxon>
        <taxon>Basidiomycota</taxon>
        <taxon>Agaricomycotina</taxon>
        <taxon>Agaricomycetes</taxon>
        <taxon>Agaricomycetidae</taxon>
        <taxon>Boletales</taxon>
        <taxon>Sclerodermatineae</taxon>
        <taxon>Pisolithaceae</taxon>
        <taxon>Pisolithus</taxon>
    </lineage>
</organism>
<dbReference type="EMBL" id="KN833753">
    <property type="protein sequence ID" value="KIK21292.1"/>
    <property type="molecule type" value="Genomic_DNA"/>
</dbReference>
<name>A0A0C9ZFQ3_9AGAM</name>
<feature type="compositionally biased region" description="Polar residues" evidence="1">
    <location>
        <begin position="1"/>
        <end position="11"/>
    </location>
</feature>
<gene>
    <name evidence="2" type="ORF">PISMIDRAFT_548035</name>
</gene>
<evidence type="ECO:0000256" key="1">
    <source>
        <dbReference type="SAM" id="MobiDB-lite"/>
    </source>
</evidence>
<sequence length="142" mass="15728">MDQSAVISKQTTHSRDTSSDRIAPTDRLISVHLGSCSRDRRGLGVIGYRESQVEKRDWYHLGGTIPGLRGRPEACWLLFMADSTMMVAMSHPAFPFVSRVVGLGFDYSAIQYSIINGPDWQQSGEGILSSEITNPRWHAGTS</sequence>
<evidence type="ECO:0000313" key="3">
    <source>
        <dbReference type="Proteomes" id="UP000054018"/>
    </source>
</evidence>
<accession>A0A0C9ZFQ3</accession>
<dbReference type="AlphaFoldDB" id="A0A0C9ZFQ3"/>
<evidence type="ECO:0000313" key="2">
    <source>
        <dbReference type="EMBL" id="KIK21292.1"/>
    </source>
</evidence>